<dbReference type="AlphaFoldDB" id="G2ZWV7"/>
<sequence>MVKATSSYMRSVQRQPARVRKYFENEPIRYAA</sequence>
<dbReference type="EMBL" id="FR854082">
    <property type="protein sequence ID" value="CCA82840.1"/>
    <property type="molecule type" value="Genomic_DNA"/>
</dbReference>
<proteinExistence type="predicted"/>
<reference evidence="1" key="2">
    <citation type="submission" date="2011-04" db="EMBL/GenBank/DDBJ databases">
        <authorList>
            <person name="Genoscope - CEA"/>
        </authorList>
    </citation>
    <scope>NUCLEOTIDE SEQUENCE</scope>
    <source>
        <strain evidence="1">R229</strain>
    </source>
</reference>
<gene>
    <name evidence="1" type="ORF">BDB_mp60004</name>
</gene>
<evidence type="ECO:0000313" key="1">
    <source>
        <dbReference type="EMBL" id="CCA82840.1"/>
    </source>
</evidence>
<accession>G2ZWV7</accession>
<name>G2ZWV7_9RALS</name>
<organism evidence="1">
    <name type="scientific">blood disease bacterium R229</name>
    <dbReference type="NCBI Taxonomy" id="741978"/>
    <lineage>
        <taxon>Bacteria</taxon>
        <taxon>Pseudomonadati</taxon>
        <taxon>Pseudomonadota</taxon>
        <taxon>Betaproteobacteria</taxon>
        <taxon>Burkholderiales</taxon>
        <taxon>Burkholderiaceae</taxon>
        <taxon>Ralstonia</taxon>
        <taxon>Ralstonia solanacearum species complex</taxon>
    </lineage>
</organism>
<reference evidence="1" key="1">
    <citation type="journal article" date="2011" name="PLoS ONE">
        <title>Ralstonia syzygii, the Blood Disease Bacterium and some Asian R. solanacearum strains form a single genomic species despite divergent lifestyles.</title>
        <authorList>
            <person name="Remenant B."/>
            <person name="de Cambiaire J.C."/>
            <person name="Cellier G."/>
            <person name="Jacobs J.M."/>
            <person name="Mangenot S."/>
            <person name="Barbe V."/>
            <person name="Lajus A."/>
            <person name="Vallenet D."/>
            <person name="Medigue C."/>
            <person name="Fegan M."/>
            <person name="Allen C."/>
            <person name="Prior P."/>
        </authorList>
    </citation>
    <scope>NUCLEOTIDE SEQUENCE</scope>
    <source>
        <strain evidence="1">R229</strain>
    </source>
</reference>
<protein>
    <submittedName>
        <fullName evidence="1">Uncharacterized protein</fullName>
    </submittedName>
</protein>